<dbReference type="Gene3D" id="1.25.40.10">
    <property type="entry name" value="Tetratricopeptide repeat domain"/>
    <property type="match status" value="1"/>
</dbReference>
<organism evidence="2 3">
    <name type="scientific">Aerosakkonema funiforme FACHB-1375</name>
    <dbReference type="NCBI Taxonomy" id="2949571"/>
    <lineage>
        <taxon>Bacteria</taxon>
        <taxon>Bacillati</taxon>
        <taxon>Cyanobacteriota</taxon>
        <taxon>Cyanophyceae</taxon>
        <taxon>Oscillatoriophycideae</taxon>
        <taxon>Aerosakkonematales</taxon>
        <taxon>Aerosakkonemataceae</taxon>
        <taxon>Aerosakkonema</taxon>
    </lineage>
</organism>
<dbReference type="PANTHER" id="PTHR12558:SF13">
    <property type="entry name" value="CELL DIVISION CYCLE PROTEIN 27 HOMOLOG"/>
    <property type="match status" value="1"/>
</dbReference>
<name>A0A926ZJF6_9CYAN</name>
<reference evidence="2" key="1">
    <citation type="journal article" date="2015" name="ISME J.">
        <title>Draft Genome Sequence of Streptomyces incarnatus NRRL8089, which Produces the Nucleoside Antibiotic Sinefungin.</title>
        <authorList>
            <person name="Oshima K."/>
            <person name="Hattori M."/>
            <person name="Shimizu H."/>
            <person name="Fukuda K."/>
            <person name="Nemoto M."/>
            <person name="Inagaki K."/>
            <person name="Tamura T."/>
        </authorList>
    </citation>
    <scope>NUCLEOTIDE SEQUENCE</scope>
    <source>
        <strain evidence="2">FACHB-1375</strain>
    </source>
</reference>
<reference evidence="2" key="2">
    <citation type="submission" date="2020-08" db="EMBL/GenBank/DDBJ databases">
        <authorList>
            <person name="Chen M."/>
            <person name="Teng W."/>
            <person name="Zhao L."/>
            <person name="Hu C."/>
            <person name="Zhou Y."/>
            <person name="Han B."/>
            <person name="Song L."/>
            <person name="Shu W."/>
        </authorList>
    </citation>
    <scope>NUCLEOTIDE SEQUENCE</scope>
    <source>
        <strain evidence="2">FACHB-1375</strain>
    </source>
</reference>
<proteinExistence type="predicted"/>
<keyword evidence="3" id="KW-1185">Reference proteome</keyword>
<sequence length="349" mass="38915">MMDLFPTAKLIVAAFTSAYRKHLALRGRWHFVGVAAIALSLWPNPILAGDPFRSSSPKPIGNSTEAAFKALFKEGNYKETAERYLPEAESKEPNEPMVYALKASLAYTDWQGDNKNKALLESLKTYAAKTRETAAKLKPTDPLRGNLYIAAGHALEAAAIVGENGTVKGAPQALSKLQEVYRELDAAEKINPNDPELNLLKGWMDLLIAVNLPFTDPQQAIERLEKAAPPYLAYRGMAVGYRDLKQYDKALQYVDIALRNTPDNPELQYLKAQILVGLDQNREAKEYFQNALTKSAQLPKDLVAQVVREQCRNQVSIDRKERNCSAMRNQVKQMDGKWGPIASQLPNLD</sequence>
<dbReference type="InterPro" id="IPR019734">
    <property type="entry name" value="TPR_rpt"/>
</dbReference>
<keyword evidence="1" id="KW-0802">TPR repeat</keyword>
<dbReference type="Pfam" id="PF14853">
    <property type="entry name" value="Fis1_TPR_C"/>
    <property type="match status" value="1"/>
</dbReference>
<gene>
    <name evidence="2" type="ORF">H6G03_17595</name>
</gene>
<dbReference type="PROSITE" id="PS50005">
    <property type="entry name" value="TPR"/>
    <property type="match status" value="1"/>
</dbReference>
<dbReference type="InterPro" id="IPR048173">
    <property type="entry name" value="Sll0314-like"/>
</dbReference>
<dbReference type="AlphaFoldDB" id="A0A926ZJF6"/>
<feature type="repeat" description="TPR" evidence="1">
    <location>
        <begin position="231"/>
        <end position="264"/>
    </location>
</feature>
<dbReference type="InterPro" id="IPR011990">
    <property type="entry name" value="TPR-like_helical_dom_sf"/>
</dbReference>
<dbReference type="SUPFAM" id="SSF48452">
    <property type="entry name" value="TPR-like"/>
    <property type="match status" value="1"/>
</dbReference>
<dbReference type="InterPro" id="IPR028061">
    <property type="entry name" value="Fis1_TPR_C"/>
</dbReference>
<evidence type="ECO:0000256" key="1">
    <source>
        <dbReference type="PROSITE-ProRule" id="PRU00339"/>
    </source>
</evidence>
<dbReference type="RefSeq" id="WP_190465990.1">
    <property type="nucleotide sequence ID" value="NZ_JACJPW010000043.1"/>
</dbReference>
<comment type="caution">
    <text evidence="2">The sequence shown here is derived from an EMBL/GenBank/DDBJ whole genome shotgun (WGS) entry which is preliminary data.</text>
</comment>
<dbReference type="PANTHER" id="PTHR12558">
    <property type="entry name" value="CELL DIVISION CYCLE 16,23,27"/>
    <property type="match status" value="1"/>
</dbReference>
<evidence type="ECO:0000313" key="2">
    <source>
        <dbReference type="EMBL" id="MBD2182856.1"/>
    </source>
</evidence>
<evidence type="ECO:0000313" key="3">
    <source>
        <dbReference type="Proteomes" id="UP000641646"/>
    </source>
</evidence>
<dbReference type="EMBL" id="JACJPW010000043">
    <property type="protein sequence ID" value="MBD2182856.1"/>
    <property type="molecule type" value="Genomic_DNA"/>
</dbReference>
<dbReference type="NCBIfam" id="NF041522">
    <property type="entry name" value="TPR_sll0314"/>
    <property type="match status" value="1"/>
</dbReference>
<dbReference type="SMART" id="SM00028">
    <property type="entry name" value="TPR"/>
    <property type="match status" value="2"/>
</dbReference>
<accession>A0A926ZJF6</accession>
<protein>
    <submittedName>
        <fullName evidence="2">Tetratricopeptide repeat protein</fullName>
    </submittedName>
</protein>
<dbReference type="Proteomes" id="UP000641646">
    <property type="component" value="Unassembled WGS sequence"/>
</dbReference>